<gene>
    <name evidence="2" type="ORF">KK083_25220</name>
</gene>
<name>A0AAP2DTD1_9BACT</name>
<sequence>MNRIFLLAAIIFLVQCKGTPTVSGLTLENTYWKLTEAGGKPVETPAQGREVHMILTSENNIKGFAGCNGLGGDYTVDGNKVDFSIMTTRMFCELQMEVENRLTQALTEADRYVINGKTLELYKGETLVARFEAQNR</sequence>
<dbReference type="Gene3D" id="2.40.128.270">
    <property type="match status" value="1"/>
</dbReference>
<dbReference type="Pfam" id="PF03724">
    <property type="entry name" value="META"/>
    <property type="match status" value="1"/>
</dbReference>
<organism evidence="2 3">
    <name type="scientific">Chryseosolibacter histidini</name>
    <dbReference type="NCBI Taxonomy" id="2782349"/>
    <lineage>
        <taxon>Bacteria</taxon>
        <taxon>Pseudomonadati</taxon>
        <taxon>Bacteroidota</taxon>
        <taxon>Cytophagia</taxon>
        <taxon>Cytophagales</taxon>
        <taxon>Chryseotaleaceae</taxon>
        <taxon>Chryseosolibacter</taxon>
    </lineage>
</organism>
<keyword evidence="3" id="KW-1185">Reference proteome</keyword>
<protein>
    <submittedName>
        <fullName evidence="2">META domain-containing protein</fullName>
    </submittedName>
</protein>
<comment type="caution">
    <text evidence="2">The sequence shown here is derived from an EMBL/GenBank/DDBJ whole genome shotgun (WGS) entry which is preliminary data.</text>
</comment>
<dbReference type="InterPro" id="IPR053147">
    <property type="entry name" value="Hsp_HslJ-like"/>
</dbReference>
<reference evidence="2 3" key="1">
    <citation type="submission" date="2021-05" db="EMBL/GenBank/DDBJ databases">
        <title>A Polyphasic approach of four new species of the genus Ohtaekwangia: Ohtaekwangia histidinii sp. nov., Ohtaekwangia cretensis sp. nov., Ohtaekwangia indiensis sp. nov., Ohtaekwangia reichenbachii sp. nov. from diverse environment.</title>
        <authorList>
            <person name="Octaviana S."/>
        </authorList>
    </citation>
    <scope>NUCLEOTIDE SEQUENCE [LARGE SCALE GENOMIC DNA]</scope>
    <source>
        <strain evidence="2 3">PWU4</strain>
    </source>
</reference>
<proteinExistence type="predicted"/>
<dbReference type="Proteomes" id="UP001319200">
    <property type="component" value="Unassembled WGS sequence"/>
</dbReference>
<accession>A0AAP2DTD1</accession>
<dbReference type="InterPro" id="IPR038670">
    <property type="entry name" value="HslJ-like_sf"/>
</dbReference>
<evidence type="ECO:0000259" key="1">
    <source>
        <dbReference type="Pfam" id="PF03724"/>
    </source>
</evidence>
<dbReference type="RefSeq" id="WP_254168645.1">
    <property type="nucleotide sequence ID" value="NZ_JAHESF010000036.1"/>
</dbReference>
<evidence type="ECO:0000313" key="2">
    <source>
        <dbReference type="EMBL" id="MBT1700214.1"/>
    </source>
</evidence>
<dbReference type="PANTHER" id="PTHR35535:SF1">
    <property type="entry name" value="HEAT SHOCK PROTEIN HSLJ"/>
    <property type="match status" value="1"/>
</dbReference>
<dbReference type="EMBL" id="JAHESF010000036">
    <property type="protein sequence ID" value="MBT1700214.1"/>
    <property type="molecule type" value="Genomic_DNA"/>
</dbReference>
<evidence type="ECO:0000313" key="3">
    <source>
        <dbReference type="Proteomes" id="UP001319200"/>
    </source>
</evidence>
<feature type="domain" description="DUF306" evidence="1">
    <location>
        <begin position="26"/>
        <end position="126"/>
    </location>
</feature>
<dbReference type="AlphaFoldDB" id="A0AAP2DTD1"/>
<dbReference type="PANTHER" id="PTHR35535">
    <property type="entry name" value="HEAT SHOCK PROTEIN HSLJ"/>
    <property type="match status" value="1"/>
</dbReference>
<dbReference type="InterPro" id="IPR005184">
    <property type="entry name" value="DUF306_Meta_HslJ"/>
</dbReference>